<evidence type="ECO:0000256" key="4">
    <source>
        <dbReference type="SAM" id="Phobius"/>
    </source>
</evidence>
<keyword evidence="4" id="KW-0472">Membrane</keyword>
<dbReference type="NCBIfam" id="TIGR01733">
    <property type="entry name" value="AA-adenyl-dom"/>
    <property type="match status" value="1"/>
</dbReference>
<evidence type="ECO:0000259" key="5">
    <source>
        <dbReference type="PROSITE" id="PS50075"/>
    </source>
</evidence>
<evidence type="ECO:0000313" key="7">
    <source>
        <dbReference type="Proteomes" id="UP001500063"/>
    </source>
</evidence>
<dbReference type="InterPro" id="IPR036736">
    <property type="entry name" value="ACP-like_sf"/>
</dbReference>
<protein>
    <recommendedName>
        <fullName evidence="5">Carrier domain-containing protein</fullName>
    </recommendedName>
</protein>
<dbReference type="InterPro" id="IPR012728">
    <property type="entry name" value="Pls/PosA_C"/>
</dbReference>
<dbReference type="PANTHER" id="PTHR45527:SF1">
    <property type="entry name" value="FATTY ACID SYNTHASE"/>
    <property type="match status" value="1"/>
</dbReference>
<feature type="region of interest" description="Disordered" evidence="3">
    <location>
        <begin position="1"/>
        <end position="26"/>
    </location>
</feature>
<evidence type="ECO:0000256" key="3">
    <source>
        <dbReference type="SAM" id="MobiDB-lite"/>
    </source>
</evidence>
<dbReference type="PROSITE" id="PS50075">
    <property type="entry name" value="CARRIER"/>
    <property type="match status" value="1"/>
</dbReference>
<name>A0ABN0XM88_9ACTN</name>
<dbReference type="Pfam" id="PF00501">
    <property type="entry name" value="AMP-binding"/>
    <property type="match status" value="1"/>
</dbReference>
<dbReference type="InterPro" id="IPR011004">
    <property type="entry name" value="Trimer_LpxA-like_sf"/>
</dbReference>
<feature type="transmembrane region" description="Helical" evidence="4">
    <location>
        <begin position="1253"/>
        <end position="1280"/>
    </location>
</feature>
<dbReference type="Proteomes" id="UP001500063">
    <property type="component" value="Unassembled WGS sequence"/>
</dbReference>
<dbReference type="InterPro" id="IPR045851">
    <property type="entry name" value="AMP-bd_C_sf"/>
</dbReference>
<keyword evidence="4" id="KW-1133">Transmembrane helix</keyword>
<dbReference type="SUPFAM" id="SSF47336">
    <property type="entry name" value="ACP-like"/>
    <property type="match status" value="1"/>
</dbReference>
<dbReference type="EMBL" id="BAAABW010000026">
    <property type="protein sequence ID" value="GAA0367505.1"/>
    <property type="molecule type" value="Genomic_DNA"/>
</dbReference>
<dbReference type="Pfam" id="PF00550">
    <property type="entry name" value="PP-binding"/>
    <property type="match status" value="1"/>
</dbReference>
<evidence type="ECO:0000256" key="2">
    <source>
        <dbReference type="ARBA" id="ARBA00022553"/>
    </source>
</evidence>
<proteinExistence type="predicted"/>
<feature type="compositionally biased region" description="Polar residues" evidence="3">
    <location>
        <begin position="1"/>
        <end position="12"/>
    </location>
</feature>
<feature type="region of interest" description="Disordered" evidence="3">
    <location>
        <begin position="892"/>
        <end position="971"/>
    </location>
</feature>
<dbReference type="CDD" id="cd05930">
    <property type="entry name" value="A_NRPS"/>
    <property type="match status" value="1"/>
</dbReference>
<dbReference type="NCBIfam" id="TIGR02353">
    <property type="entry name" value="NRPS_term_dom"/>
    <property type="match status" value="1"/>
</dbReference>
<keyword evidence="7" id="KW-1185">Reference proteome</keyword>
<dbReference type="InterPro" id="IPR029058">
    <property type="entry name" value="AB_hydrolase_fold"/>
</dbReference>
<dbReference type="Gene3D" id="3.30.300.30">
    <property type="match status" value="1"/>
</dbReference>
<dbReference type="Gene3D" id="3.40.50.12780">
    <property type="entry name" value="N-terminal domain of ligase-like"/>
    <property type="match status" value="1"/>
</dbReference>
<feature type="transmembrane region" description="Helical" evidence="4">
    <location>
        <begin position="1222"/>
        <end position="1241"/>
    </location>
</feature>
<dbReference type="PANTHER" id="PTHR45527">
    <property type="entry name" value="NONRIBOSOMAL PEPTIDE SYNTHETASE"/>
    <property type="match status" value="1"/>
</dbReference>
<dbReference type="SUPFAM" id="SSF56801">
    <property type="entry name" value="Acetyl-CoA synthetase-like"/>
    <property type="match status" value="1"/>
</dbReference>
<dbReference type="RefSeq" id="WP_425572972.1">
    <property type="nucleotide sequence ID" value="NZ_BAAABW010000026.1"/>
</dbReference>
<dbReference type="Gene3D" id="3.40.50.1820">
    <property type="entry name" value="alpha/beta hydrolase"/>
    <property type="match status" value="1"/>
</dbReference>
<reference evidence="6 7" key="1">
    <citation type="journal article" date="2019" name="Int. J. Syst. Evol. Microbiol.">
        <title>The Global Catalogue of Microorganisms (GCM) 10K type strain sequencing project: providing services to taxonomists for standard genome sequencing and annotation.</title>
        <authorList>
            <consortium name="The Broad Institute Genomics Platform"/>
            <consortium name="The Broad Institute Genome Sequencing Center for Infectious Disease"/>
            <person name="Wu L."/>
            <person name="Ma J."/>
        </authorList>
    </citation>
    <scope>NUCLEOTIDE SEQUENCE [LARGE SCALE GENOMIC DNA]</scope>
    <source>
        <strain evidence="6 7">JCM 4565</strain>
    </source>
</reference>
<dbReference type="SMART" id="SM00823">
    <property type="entry name" value="PKS_PP"/>
    <property type="match status" value="1"/>
</dbReference>
<keyword evidence="2" id="KW-0597">Phosphoprotein</keyword>
<dbReference type="InterPro" id="IPR000873">
    <property type="entry name" value="AMP-dep_synth/lig_dom"/>
</dbReference>
<keyword evidence="4" id="KW-0812">Transmembrane</keyword>
<keyword evidence="1" id="KW-0596">Phosphopantetheine</keyword>
<accession>A0ABN0XM88</accession>
<dbReference type="SUPFAM" id="SSF51161">
    <property type="entry name" value="Trimeric LpxA-like enzymes"/>
    <property type="match status" value="3"/>
</dbReference>
<dbReference type="PROSITE" id="PS00455">
    <property type="entry name" value="AMP_BINDING"/>
    <property type="match status" value="1"/>
</dbReference>
<feature type="domain" description="Carrier" evidence="5">
    <location>
        <begin position="509"/>
        <end position="582"/>
    </location>
</feature>
<dbReference type="InterPro" id="IPR042099">
    <property type="entry name" value="ANL_N_sf"/>
</dbReference>
<dbReference type="InterPro" id="IPR020845">
    <property type="entry name" value="AMP-binding_CS"/>
</dbReference>
<gene>
    <name evidence="6" type="ORF">GCM10010319_51780</name>
</gene>
<feature type="transmembrane region" description="Helical" evidence="4">
    <location>
        <begin position="1013"/>
        <end position="1043"/>
    </location>
</feature>
<comment type="caution">
    <text evidence="6">The sequence shown here is derived from an EMBL/GenBank/DDBJ whole genome shotgun (WGS) entry which is preliminary data.</text>
</comment>
<evidence type="ECO:0000256" key="1">
    <source>
        <dbReference type="ARBA" id="ARBA00022450"/>
    </source>
</evidence>
<dbReference type="InterPro" id="IPR020806">
    <property type="entry name" value="PKS_PP-bd"/>
</dbReference>
<organism evidence="6 7">
    <name type="scientific">Streptomyces blastmyceticus</name>
    <dbReference type="NCBI Taxonomy" id="68180"/>
    <lineage>
        <taxon>Bacteria</taxon>
        <taxon>Bacillati</taxon>
        <taxon>Actinomycetota</taxon>
        <taxon>Actinomycetes</taxon>
        <taxon>Kitasatosporales</taxon>
        <taxon>Streptomycetaceae</taxon>
        <taxon>Streptomyces</taxon>
    </lineage>
</organism>
<feature type="region of interest" description="Disordered" evidence="3">
    <location>
        <begin position="845"/>
        <end position="880"/>
    </location>
</feature>
<feature type="transmembrane region" description="Helical" evidence="4">
    <location>
        <begin position="647"/>
        <end position="666"/>
    </location>
</feature>
<feature type="transmembrane region" description="Helical" evidence="4">
    <location>
        <begin position="979"/>
        <end position="1007"/>
    </location>
</feature>
<sequence>MSPSLSGPQPGTQDPPVGQARYRSAPAPHPRTLLDVLDTTIAAHPEALALDTGTEALTYRALREEITARADRLRRTGIGPGDRVGIRIPSGTAELYLAILSVLACGAAYVPVDADDPEERATTVFGEAGVCAVLGADGLHTAGPVDPSRTQRPEPLPQDDAWIIFTSGSTGAPKGVAVTHRSAAAFVDAEAALFLQGSPLGPGDRVLAGLSVAFDASCEEMWLAWRYGACLVPAPRALVRAGHELGPWLVERGITVVSTVPTLAALWPPECLDRVRLLIVGGEACPAALVDRFAVPGREMWNTYGPTETTVVACAARMHPGEPVRIGLPLNGWELAVVDETGAPVPFGAEGELVIAGAGNARYLDPVKDADRYSPSAALDTDRAYRTGDLVRADPEGLVFAGRADDQIKIGGRRLELGEIDAALSALPGVQGAAAAVRTTPAGGKLLVGYVLPDGGYERHKARALLAERLPAALVPVLAEVEELPTRTSGKVDRDALPWPLPQSAEEGEELHGTAARLAHLWEQLLGTRPTAESDFVSLGGTSLTAARMASSLREHHPGVSVAGLYRHPVLRDMADHIDSLAPARGTGPAPEVRPVRPLRRRTGVAQVLVQCALFGVAGLRGLVGLAAADNVLGLLAPEAWAPHTSWWLVLAGWVVLFSAPARFAIGASAARTLTRGIKPGAYPRGGRVHLRLWAAERTVASFGVPALLGTPWAAWYARALGCKAGRGVALHAMPPVTGLAEFGDGCGIEPEADISGWWLDGGLLHVGAVKVGAGARVAHRSMMMPGASIGANAELTSGACLDGHIPAGETWEGSPARPRARAAAAHTAAARADAGTRTAALRNAAAGRTATAGSEGAIPRPLDETAADLSPTVPRPTDGTAAVRHDAVAHGTGTGHADTLAHDADGSGRGGTAVSSRPFTRNRRATRGASSVRPQPTGRPEPYAGRAKGPLRSGGSRTTRRARPTPPTTQRMSLRWRLAYALSLGALPLLPLLSALPALVGTYYLVKGCSTLISVSLLLLAAAPVLTVATTLCWALVVAGVVRLLGRRITPGDHPATGGVAWRAWLVTRLLDSTRSSLFPLYAGLATPVWMRLLGARVGKNAEISTVLPLPSLLTVDDGAFLADDTLVAPYELHGGRMRLGTARIGRRAFVGNSGIVGPGRSVPDHGLIGVLSDTPEHSEPGSSWLGRPAMPLPRVATVAETGRTFEPPRRLVFARAAVEMCRVLPLIIGFAFAELVLLGEQDALDAGGPGLAAAVGAPLLLAAAAAAGLTATAAKWLLMGRFKVGEKPLWSSFVWRNELYDTFVESLAVPWMAGPFTGTPVLNWWLRSLGARIGRGVWCDTHWLPETDLISIGDGASVNRGCVLQTHLFHDRIMRMDTVHLAAGASLGPHGIVLPGTSIGEHAAIAPSSLVMRGESVPAGTRWAGNPIAGERVA</sequence>
<feature type="compositionally biased region" description="Low complexity" evidence="3">
    <location>
        <begin position="845"/>
        <end position="858"/>
    </location>
</feature>
<dbReference type="Gene3D" id="2.160.10.10">
    <property type="entry name" value="Hexapeptide repeat proteins"/>
    <property type="match status" value="2"/>
</dbReference>
<dbReference type="InterPro" id="IPR010071">
    <property type="entry name" value="AA_adenyl_dom"/>
</dbReference>
<evidence type="ECO:0000313" key="6">
    <source>
        <dbReference type="EMBL" id="GAA0367505.1"/>
    </source>
</evidence>
<dbReference type="InterPro" id="IPR009081">
    <property type="entry name" value="PP-bd_ACP"/>
</dbReference>